<feature type="domain" description="DUF6987" evidence="3">
    <location>
        <begin position="214"/>
        <end position="259"/>
    </location>
</feature>
<evidence type="ECO:0000256" key="2">
    <source>
        <dbReference type="SAM" id="Phobius"/>
    </source>
</evidence>
<dbReference type="InterPro" id="IPR054256">
    <property type="entry name" value="DUF6987"/>
</dbReference>
<evidence type="ECO:0000256" key="1">
    <source>
        <dbReference type="SAM" id="MobiDB-lite"/>
    </source>
</evidence>
<keyword evidence="2" id="KW-0472">Membrane</keyword>
<feature type="transmembrane region" description="Helical" evidence="2">
    <location>
        <begin position="146"/>
        <end position="169"/>
    </location>
</feature>
<reference evidence="4 5" key="1">
    <citation type="submission" date="2018-11" db="EMBL/GenBank/DDBJ databases">
        <title>Genome sequence of Saitozyma podzolica DSM 27192.</title>
        <authorList>
            <person name="Aliyu H."/>
            <person name="Gorte O."/>
            <person name="Ochsenreither K."/>
        </authorList>
    </citation>
    <scope>NUCLEOTIDE SEQUENCE [LARGE SCALE GENOMIC DNA]</scope>
    <source>
        <strain evidence="4 5">DSM 27192</strain>
    </source>
</reference>
<feature type="transmembrane region" description="Helical" evidence="2">
    <location>
        <begin position="201"/>
        <end position="227"/>
    </location>
</feature>
<protein>
    <recommendedName>
        <fullName evidence="3">DUF6987 domain-containing protein</fullName>
    </recommendedName>
</protein>
<keyword evidence="5" id="KW-1185">Reference proteome</keyword>
<evidence type="ECO:0000259" key="3">
    <source>
        <dbReference type="Pfam" id="PF22485"/>
    </source>
</evidence>
<dbReference type="EMBL" id="RSCD01000004">
    <property type="protein sequence ID" value="RSH93577.1"/>
    <property type="molecule type" value="Genomic_DNA"/>
</dbReference>
<dbReference type="OrthoDB" id="10372264at2759"/>
<keyword evidence="2" id="KW-1133">Transmembrane helix</keyword>
<gene>
    <name evidence="4" type="ORF">EHS25_007935</name>
</gene>
<keyword evidence="2" id="KW-0812">Transmembrane</keyword>
<evidence type="ECO:0000313" key="5">
    <source>
        <dbReference type="Proteomes" id="UP000279259"/>
    </source>
</evidence>
<name>A0A427YR76_9TREE</name>
<evidence type="ECO:0000313" key="4">
    <source>
        <dbReference type="EMBL" id="RSH93577.1"/>
    </source>
</evidence>
<accession>A0A427YR76</accession>
<organism evidence="4 5">
    <name type="scientific">Saitozyma podzolica</name>
    <dbReference type="NCBI Taxonomy" id="1890683"/>
    <lineage>
        <taxon>Eukaryota</taxon>
        <taxon>Fungi</taxon>
        <taxon>Dikarya</taxon>
        <taxon>Basidiomycota</taxon>
        <taxon>Agaricomycotina</taxon>
        <taxon>Tremellomycetes</taxon>
        <taxon>Tremellales</taxon>
        <taxon>Trimorphomycetaceae</taxon>
        <taxon>Saitozyma</taxon>
    </lineage>
</organism>
<dbReference type="AlphaFoldDB" id="A0A427YR76"/>
<sequence length="377" mass="40180">MASTQQLTSDVFQSVEWTGKTTMEIFPGAYVAKQSLTAAIFLGAIIITILAYRIDSSLREIDHVSPRTFPYTKWLGVATFIIEPFFLANRSASPNRNPAEEDVPQREIVLDLAWSVISCFLWLVDGITVTIVVWDCEWSASNCARSGFLSAFVWVQWLLLTSRLVVIAAEQAKIRLDQVLKALGAKLAPWFKAAQEPLVQVAASLGILLTGVAGSLGMLVTGVVGLVDRTLDVVGLGGIRRSIVRGLGLDKAMDKFGVNKVLGGMGLDGIFGGPPPTSRSRGTKTEAKGAASDSKSGGLTGTLGLGGSGPKDPAEATTTRKRDRKQGGDQADEGAGEESARSLSLGALWGELEARSGVLVTRWERSGACSEVGRREQ</sequence>
<dbReference type="Pfam" id="PF22485">
    <property type="entry name" value="DUF6987"/>
    <property type="match status" value="1"/>
</dbReference>
<comment type="caution">
    <text evidence="4">The sequence shown here is derived from an EMBL/GenBank/DDBJ whole genome shotgun (WGS) entry which is preliminary data.</text>
</comment>
<feature type="transmembrane region" description="Helical" evidence="2">
    <location>
        <begin position="36"/>
        <end position="54"/>
    </location>
</feature>
<feature type="transmembrane region" description="Helical" evidence="2">
    <location>
        <begin position="112"/>
        <end position="134"/>
    </location>
</feature>
<proteinExistence type="predicted"/>
<feature type="region of interest" description="Disordered" evidence="1">
    <location>
        <begin position="270"/>
        <end position="342"/>
    </location>
</feature>
<feature type="compositionally biased region" description="Gly residues" evidence="1">
    <location>
        <begin position="298"/>
        <end position="309"/>
    </location>
</feature>
<dbReference type="Proteomes" id="UP000279259">
    <property type="component" value="Unassembled WGS sequence"/>
</dbReference>